<dbReference type="HOGENOM" id="CLU_578368_0_0_3"/>
<feature type="domain" description="Peptidase S8/S53" evidence="6">
    <location>
        <begin position="183"/>
        <end position="451"/>
    </location>
</feature>
<evidence type="ECO:0000256" key="5">
    <source>
        <dbReference type="PROSITE-ProRule" id="PRU01240"/>
    </source>
</evidence>
<evidence type="ECO:0000313" key="7">
    <source>
        <dbReference type="EMBL" id="ADN16694.1"/>
    </source>
</evidence>
<dbReference type="PANTHER" id="PTHR43806:SF11">
    <property type="entry name" value="CEREVISIN-RELATED"/>
    <property type="match status" value="1"/>
</dbReference>
<dbReference type="Pfam" id="PF00082">
    <property type="entry name" value="Peptidase_S8"/>
    <property type="match status" value="1"/>
</dbReference>
<dbReference type="STRING" id="497965.Cyan7822_4800"/>
<evidence type="ECO:0000259" key="6">
    <source>
        <dbReference type="Pfam" id="PF00082"/>
    </source>
</evidence>
<dbReference type="InterPro" id="IPR022398">
    <property type="entry name" value="Peptidase_S8_His-AS"/>
</dbReference>
<dbReference type="AlphaFoldDB" id="E0UFK0"/>
<dbReference type="Proteomes" id="UP000008206">
    <property type="component" value="Chromosome"/>
</dbReference>
<dbReference type="OrthoDB" id="419094at2"/>
<reference evidence="8" key="1">
    <citation type="journal article" date="2011" name="MBio">
        <title>Novel metabolic attributes of the genus Cyanothece, comprising a group of unicellular nitrogen-fixing Cyanobacteria.</title>
        <authorList>
            <person name="Bandyopadhyay A."/>
            <person name="Elvitigala T."/>
            <person name="Welsh E."/>
            <person name="Stockel J."/>
            <person name="Liberton M."/>
            <person name="Min H."/>
            <person name="Sherman L.A."/>
            <person name="Pakrasi H.B."/>
        </authorList>
    </citation>
    <scope>NUCLEOTIDE SEQUENCE [LARGE SCALE GENOMIC DNA]</scope>
    <source>
        <strain evidence="8">PCC 7822</strain>
    </source>
</reference>
<dbReference type="InterPro" id="IPR000209">
    <property type="entry name" value="Peptidase_S8/S53_dom"/>
</dbReference>
<dbReference type="PROSITE" id="PS00137">
    <property type="entry name" value="SUBTILASE_HIS"/>
    <property type="match status" value="1"/>
</dbReference>
<dbReference type="CDD" id="cd00306">
    <property type="entry name" value="Peptidases_S8_S53"/>
    <property type="match status" value="1"/>
</dbReference>
<dbReference type="SUPFAM" id="SSF52743">
    <property type="entry name" value="Subtilisin-like"/>
    <property type="match status" value="1"/>
</dbReference>
<organism evidence="7 8">
    <name type="scientific">Gloeothece verrucosa (strain PCC 7822)</name>
    <name type="common">Cyanothece sp. (strain PCC 7822)</name>
    <dbReference type="NCBI Taxonomy" id="497965"/>
    <lineage>
        <taxon>Bacteria</taxon>
        <taxon>Bacillati</taxon>
        <taxon>Cyanobacteriota</taxon>
        <taxon>Cyanophyceae</taxon>
        <taxon>Oscillatoriophycideae</taxon>
        <taxon>Chroococcales</taxon>
        <taxon>Aphanothecaceae</taxon>
        <taxon>Gloeothece</taxon>
        <taxon>Gloeothece verrucosa</taxon>
    </lineage>
</organism>
<evidence type="ECO:0000313" key="8">
    <source>
        <dbReference type="Proteomes" id="UP000008206"/>
    </source>
</evidence>
<name>E0UFK0_GLOV7</name>
<proteinExistence type="inferred from homology"/>
<dbReference type="InterPro" id="IPR036852">
    <property type="entry name" value="Peptidase_S8/S53_dom_sf"/>
</dbReference>
<evidence type="ECO:0000256" key="4">
    <source>
        <dbReference type="ARBA" id="ARBA00022825"/>
    </source>
</evidence>
<dbReference type="PROSITE" id="PS51892">
    <property type="entry name" value="SUBTILASE"/>
    <property type="match status" value="1"/>
</dbReference>
<gene>
    <name evidence="7" type="ordered locus">Cyan7822_4800</name>
</gene>
<dbReference type="GO" id="GO:0006508">
    <property type="term" value="P:proteolysis"/>
    <property type="evidence" value="ECO:0007669"/>
    <property type="project" value="UniProtKB-KW"/>
</dbReference>
<keyword evidence="4 5" id="KW-0720">Serine protease</keyword>
<comment type="similarity">
    <text evidence="1 5">Belongs to the peptidase S8 family.</text>
</comment>
<dbReference type="PROSITE" id="PS00136">
    <property type="entry name" value="SUBTILASE_ASP"/>
    <property type="match status" value="1"/>
</dbReference>
<feature type="active site" description="Charge relay system" evidence="5">
    <location>
        <position position="192"/>
    </location>
</feature>
<protein>
    <submittedName>
        <fullName evidence="7">Peptidase S8 and S53 subtilisin kexin sedolisin</fullName>
    </submittedName>
</protein>
<dbReference type="PRINTS" id="PR00723">
    <property type="entry name" value="SUBTILISIN"/>
</dbReference>
<dbReference type="RefSeq" id="WP_013324734.1">
    <property type="nucleotide sequence ID" value="NC_014501.1"/>
</dbReference>
<evidence type="ECO:0000256" key="2">
    <source>
        <dbReference type="ARBA" id="ARBA00022670"/>
    </source>
</evidence>
<keyword evidence="2 5" id="KW-0645">Protease</keyword>
<dbReference type="PANTHER" id="PTHR43806">
    <property type="entry name" value="PEPTIDASE S8"/>
    <property type="match status" value="1"/>
</dbReference>
<keyword evidence="8" id="KW-1185">Reference proteome</keyword>
<accession>E0UFK0</accession>
<sequence>MNQSHTSDLLNSLKQEFPKTCFLIPKIAREDQYSLTYSPAVQARNPSLILDHLGIEQLQETMPKIGLKNLAQIKSSLRDEAGSSHPEICHRERLITRHDKGVYIGPDVLGSTTVFFRNEQEKQEAKNALANRYEFIDDFPVSVLTQTQEALTDSSNPENPSDIRLRLLEESGIPTAHRNKIKGEGVLVGVLDTGIDADHQEFCDKSICYSYIPLNPTDSSPRNVRGFDTGGHGTSICGVIAGKTLGIAPEADLYVASVIESETHTTTYLRIRKSLQWLMEHFKSDNNKNKPAVVNLSICLPSSPTPPDIPKQEILELYLKILRYDLYQMIQANVIVIAAVGNNPDNFTYPGGFQEVLAIGAVDYQHQLADCSGSGCVKDEEGQEYSKPDLMGYGVDVYSSVERDYQGQSTYKGQSGTSIASSYVAGIAALYRCQNPTLSVDAVKTQILTNVIGLPHISEAKSGKGLARFVLQ</sequence>
<dbReference type="InterPro" id="IPR023827">
    <property type="entry name" value="Peptidase_S8_Asp-AS"/>
</dbReference>
<dbReference type="GO" id="GO:0004252">
    <property type="term" value="F:serine-type endopeptidase activity"/>
    <property type="evidence" value="ECO:0007669"/>
    <property type="project" value="UniProtKB-UniRule"/>
</dbReference>
<dbReference type="Gene3D" id="3.40.50.200">
    <property type="entry name" value="Peptidase S8/S53 domain"/>
    <property type="match status" value="1"/>
</dbReference>
<dbReference type="eggNOG" id="COG1404">
    <property type="taxonomic scope" value="Bacteria"/>
</dbReference>
<dbReference type="InterPro" id="IPR015500">
    <property type="entry name" value="Peptidase_S8_subtilisin-rel"/>
</dbReference>
<feature type="active site" description="Charge relay system" evidence="5">
    <location>
        <position position="418"/>
    </location>
</feature>
<evidence type="ECO:0000256" key="3">
    <source>
        <dbReference type="ARBA" id="ARBA00022801"/>
    </source>
</evidence>
<evidence type="ECO:0000256" key="1">
    <source>
        <dbReference type="ARBA" id="ARBA00011073"/>
    </source>
</evidence>
<dbReference type="InterPro" id="IPR050131">
    <property type="entry name" value="Peptidase_S8_subtilisin-like"/>
</dbReference>
<dbReference type="EMBL" id="CP002198">
    <property type="protein sequence ID" value="ADN16694.1"/>
    <property type="molecule type" value="Genomic_DNA"/>
</dbReference>
<dbReference type="KEGG" id="cyj:Cyan7822_4800"/>
<keyword evidence="3 5" id="KW-0378">Hydrolase</keyword>
<feature type="active site" description="Charge relay system" evidence="5">
    <location>
        <position position="232"/>
    </location>
</feature>